<evidence type="ECO:0000313" key="2">
    <source>
        <dbReference type="Proteomes" id="UP000076959"/>
    </source>
</evidence>
<gene>
    <name evidence="1" type="ORF">AYJ54_44745</name>
</gene>
<dbReference type="RefSeq" id="WP_063698348.1">
    <property type="nucleotide sequence ID" value="NZ_LUUB01000037.1"/>
</dbReference>
<comment type="caution">
    <text evidence="1">The sequence shown here is derived from an EMBL/GenBank/DDBJ whole genome shotgun (WGS) entry which is preliminary data.</text>
</comment>
<accession>A0A176YZ94</accession>
<organism evidence="1 2">
    <name type="scientific">Bradyrhizobium centrolobii</name>
    <dbReference type="NCBI Taxonomy" id="1505087"/>
    <lineage>
        <taxon>Bacteria</taxon>
        <taxon>Pseudomonadati</taxon>
        <taxon>Pseudomonadota</taxon>
        <taxon>Alphaproteobacteria</taxon>
        <taxon>Hyphomicrobiales</taxon>
        <taxon>Nitrobacteraceae</taxon>
        <taxon>Bradyrhizobium</taxon>
    </lineage>
</organism>
<reference evidence="1 2" key="1">
    <citation type="submission" date="2016-03" db="EMBL/GenBank/DDBJ databases">
        <title>Draft Genome Sequence of the Strain BR 10245 (Bradyrhizobium sp.) isolated from nodules of Centrolobium paraense.</title>
        <authorList>
            <person name="Simoes-Araujo J.L.Sr."/>
            <person name="Barauna A.C."/>
            <person name="Silva K."/>
            <person name="Zilli J.E."/>
        </authorList>
    </citation>
    <scope>NUCLEOTIDE SEQUENCE [LARGE SCALE GENOMIC DNA]</scope>
    <source>
        <strain evidence="1 2">BR 10245</strain>
    </source>
</reference>
<sequence>MLMMKERRAATQNPTGLGDLRPARCHFIRECEKHGWVIDRADPHARERAIAAGREDPPSDLSPDEAVAAGQDVLDSVGGTCPECPSED</sequence>
<evidence type="ECO:0000313" key="1">
    <source>
        <dbReference type="EMBL" id="OAF13095.1"/>
    </source>
</evidence>
<dbReference type="AlphaFoldDB" id="A0A176YZ94"/>
<name>A0A176YZ94_9BRAD</name>
<protein>
    <submittedName>
        <fullName evidence="1">Uncharacterized protein</fullName>
    </submittedName>
</protein>
<dbReference type="OrthoDB" id="8241256at2"/>
<dbReference type="Proteomes" id="UP000076959">
    <property type="component" value="Unassembled WGS sequence"/>
</dbReference>
<keyword evidence="2" id="KW-1185">Reference proteome</keyword>
<proteinExistence type="predicted"/>
<dbReference type="EMBL" id="LUUB01000037">
    <property type="protein sequence ID" value="OAF13095.1"/>
    <property type="molecule type" value="Genomic_DNA"/>
</dbReference>